<sequence>MAHQEDEEQFTHLFFLTVAIKGFVPFELEANVSQFLVDSLNFHLFALIVPDVGDEHREPPYPITLEHYGMMAVVQLQAWPGRTQHSRQTGRTSVVLSNLESDYFTNYYSTEPYILLTTGVEIPWTMFIPLASLYLAQTHSLAT</sequence>
<protein>
    <submittedName>
        <fullName evidence="1">Uncharacterized protein</fullName>
    </submittedName>
</protein>
<evidence type="ECO:0000313" key="1">
    <source>
        <dbReference type="EMBL" id="KAF6471651.1"/>
    </source>
</evidence>
<dbReference type="InParanoid" id="A0A7J8HHZ1"/>
<gene>
    <name evidence="1" type="ORF">HJG59_011023</name>
</gene>
<dbReference type="EMBL" id="JACASF010000006">
    <property type="protein sequence ID" value="KAF6471651.1"/>
    <property type="molecule type" value="Genomic_DNA"/>
</dbReference>
<organism evidence="1 2">
    <name type="scientific">Molossus molossus</name>
    <name type="common">Pallas' mastiff bat</name>
    <name type="synonym">Vespertilio molossus</name>
    <dbReference type="NCBI Taxonomy" id="27622"/>
    <lineage>
        <taxon>Eukaryota</taxon>
        <taxon>Metazoa</taxon>
        <taxon>Chordata</taxon>
        <taxon>Craniata</taxon>
        <taxon>Vertebrata</taxon>
        <taxon>Euteleostomi</taxon>
        <taxon>Mammalia</taxon>
        <taxon>Eutheria</taxon>
        <taxon>Laurasiatheria</taxon>
        <taxon>Chiroptera</taxon>
        <taxon>Yangochiroptera</taxon>
        <taxon>Molossidae</taxon>
        <taxon>Molossus</taxon>
    </lineage>
</organism>
<name>A0A7J8HHZ1_MOLMO</name>
<keyword evidence="2" id="KW-1185">Reference proteome</keyword>
<dbReference type="Proteomes" id="UP000550707">
    <property type="component" value="Unassembled WGS sequence"/>
</dbReference>
<comment type="caution">
    <text evidence="1">The sequence shown here is derived from an EMBL/GenBank/DDBJ whole genome shotgun (WGS) entry which is preliminary data.</text>
</comment>
<dbReference type="AlphaFoldDB" id="A0A7J8HHZ1"/>
<proteinExistence type="predicted"/>
<evidence type="ECO:0000313" key="2">
    <source>
        <dbReference type="Proteomes" id="UP000550707"/>
    </source>
</evidence>
<reference evidence="1 2" key="1">
    <citation type="journal article" date="2020" name="Nature">
        <title>Six reference-quality genomes reveal evolution of bat adaptations.</title>
        <authorList>
            <person name="Jebb D."/>
            <person name="Huang Z."/>
            <person name="Pippel M."/>
            <person name="Hughes G.M."/>
            <person name="Lavrichenko K."/>
            <person name="Devanna P."/>
            <person name="Winkler S."/>
            <person name="Jermiin L.S."/>
            <person name="Skirmuntt E.C."/>
            <person name="Katzourakis A."/>
            <person name="Burkitt-Gray L."/>
            <person name="Ray D.A."/>
            <person name="Sullivan K.A.M."/>
            <person name="Roscito J.G."/>
            <person name="Kirilenko B.M."/>
            <person name="Davalos L.M."/>
            <person name="Corthals A.P."/>
            <person name="Power M.L."/>
            <person name="Jones G."/>
            <person name="Ransome R.D."/>
            <person name="Dechmann D.K.N."/>
            <person name="Locatelli A.G."/>
            <person name="Puechmaille S.J."/>
            <person name="Fedrigo O."/>
            <person name="Jarvis E.D."/>
            <person name="Hiller M."/>
            <person name="Vernes S.C."/>
            <person name="Myers E.W."/>
            <person name="Teeling E.C."/>
        </authorList>
    </citation>
    <scope>NUCLEOTIDE SEQUENCE [LARGE SCALE GENOMIC DNA]</scope>
    <source>
        <strain evidence="1">MMolMol1</strain>
        <tissue evidence="1">Muscle</tissue>
    </source>
</reference>
<accession>A0A7J8HHZ1</accession>